<dbReference type="Proteomes" id="UP000002696">
    <property type="component" value="Chromosome"/>
</dbReference>
<dbReference type="RefSeq" id="WP_013270718.1">
    <property type="nucleotide sequence ID" value="NC_014375.1"/>
</dbReference>
<dbReference type="AlphaFoldDB" id="D9QG76"/>
<accession>D9QG76</accession>
<feature type="transmembrane region" description="Helical" evidence="1">
    <location>
        <begin position="56"/>
        <end position="78"/>
    </location>
</feature>
<dbReference type="InParanoid" id="D9QG76"/>
<evidence type="ECO:0008006" key="4">
    <source>
        <dbReference type="Google" id="ProtNLM"/>
    </source>
</evidence>
<dbReference type="EMBL" id="CP002102">
    <property type="protein sequence ID" value="ADL02618.1"/>
    <property type="molecule type" value="Genomic_DNA"/>
</dbReference>
<proteinExistence type="predicted"/>
<name>D9QG76_BRESC</name>
<dbReference type="STRING" id="633149.Bresu_3312"/>
<feature type="transmembrane region" description="Helical" evidence="1">
    <location>
        <begin position="168"/>
        <end position="186"/>
    </location>
</feature>
<evidence type="ECO:0000313" key="3">
    <source>
        <dbReference type="Proteomes" id="UP000002696"/>
    </source>
</evidence>
<dbReference type="HOGENOM" id="CLU_1183198_0_0_5"/>
<organism evidence="2 3">
    <name type="scientific">Brevundimonas subvibrioides (strain ATCC 15264 / DSM 4735 / LMG 14903 / NBRC 16000 / CB 81)</name>
    <name type="common">Caulobacter subvibrioides</name>
    <dbReference type="NCBI Taxonomy" id="633149"/>
    <lineage>
        <taxon>Bacteria</taxon>
        <taxon>Pseudomonadati</taxon>
        <taxon>Pseudomonadota</taxon>
        <taxon>Alphaproteobacteria</taxon>
        <taxon>Caulobacterales</taxon>
        <taxon>Caulobacteraceae</taxon>
        <taxon>Brevundimonas</taxon>
    </lineage>
</organism>
<keyword evidence="1" id="KW-0812">Transmembrane</keyword>
<feature type="transmembrane region" description="Helical" evidence="1">
    <location>
        <begin position="206"/>
        <end position="233"/>
    </location>
</feature>
<feature type="transmembrane region" description="Helical" evidence="1">
    <location>
        <begin position="142"/>
        <end position="162"/>
    </location>
</feature>
<sequence length="234" mass="25119">MVDTNKPDGLAEDVLGFGGRELVTARDVLLRPRTVLAAWMEQGPEGGGFYSRPLRLYLGLNAILMLVLFLQGGAGFLLDDLPPELMTSLLEQSGKSRDAFVGDADGWMTLVMVPLLSLFYALASAPLLRLWDPDDLGWRRGFRAAFAWLCAWTVPMLPIAWWGFGRGTMAAIVAAAIFLLGLVAFVRMGQGRWFRSRLVGVGKALLLMIAVQIAGMVGGALVVAIGVLGASAAP</sequence>
<dbReference type="BioCyc" id="BSUB633149:G1GM8-3327-MONOMER"/>
<evidence type="ECO:0000256" key="1">
    <source>
        <dbReference type="SAM" id="Phobius"/>
    </source>
</evidence>
<keyword evidence="1" id="KW-1133">Transmembrane helix</keyword>
<gene>
    <name evidence="2" type="ordered locus">Bresu_3312</name>
</gene>
<protein>
    <recommendedName>
        <fullName evidence="4">Yip1 domain-containing protein</fullName>
    </recommendedName>
</protein>
<dbReference type="OrthoDB" id="7605216at2"/>
<dbReference type="KEGG" id="bsb:Bresu_3312"/>
<feature type="transmembrane region" description="Helical" evidence="1">
    <location>
        <begin position="107"/>
        <end position="130"/>
    </location>
</feature>
<evidence type="ECO:0000313" key="2">
    <source>
        <dbReference type="EMBL" id="ADL02618.1"/>
    </source>
</evidence>
<keyword evidence="1" id="KW-0472">Membrane</keyword>
<reference evidence="3" key="1">
    <citation type="journal article" date="2011" name="J. Bacteriol.">
        <title>Genome sequences of eight morphologically diverse alphaproteobacteria.</title>
        <authorList>
            <consortium name="US DOE Joint Genome Institute"/>
            <person name="Brown P.J."/>
            <person name="Kysela D.T."/>
            <person name="Buechlein A."/>
            <person name="Hemmerich C."/>
            <person name="Brun Y.V."/>
        </authorList>
    </citation>
    <scope>NUCLEOTIDE SEQUENCE [LARGE SCALE GENOMIC DNA]</scope>
    <source>
        <strain evidence="3">ATCC 15264 / DSM 4735 / LMG 14903 / NBRC 16000 / CB 81</strain>
    </source>
</reference>
<keyword evidence="3" id="KW-1185">Reference proteome</keyword>